<protein>
    <recommendedName>
        <fullName evidence="3">Carbohydrate kinase PfkB domain-containing protein</fullName>
    </recommendedName>
</protein>
<evidence type="ECO:0000313" key="5">
    <source>
        <dbReference type="Proteomes" id="UP000033047"/>
    </source>
</evidence>
<sequence>MHDLCCIGHITLDKIVTPKNTVHMAGGTAFYFSHAIKHFNDIDYSLITALAESEMKEVDKLRSEGIDVAVMPSKHSVYFENIYGENQDNRTQRVLAKADPFTVDYLKDIQAKIIHLGSLLADDFSLDVVKYMAEKGLVSADSQGYLREVRDKKVYAVDWTEKEEALKYIHFLKANEHEMEVLTGHDDVVGAALKMYEWGVKEVLITLGSLGSVIYDGKTFHKIPAYKPREVVDATGCGDTYMTGYLYQRAKGASIDEAGRFAAAMSTIKIEASGPFSGSKEDVIHCMETAEQKFPEI</sequence>
<dbReference type="GeneID" id="69983520"/>
<dbReference type="PATRIC" id="fig|927665.4.peg.2243"/>
<dbReference type="RefSeq" id="WP_009859989.1">
    <property type="nucleotide sequence ID" value="NZ_KQ033912.1"/>
</dbReference>
<evidence type="ECO:0000313" key="4">
    <source>
        <dbReference type="EMBL" id="KKB56210.1"/>
    </source>
</evidence>
<evidence type="ECO:0000256" key="2">
    <source>
        <dbReference type="ARBA" id="ARBA00022777"/>
    </source>
</evidence>
<reference evidence="4 5" key="1">
    <citation type="submission" date="2013-04" db="EMBL/GenBank/DDBJ databases">
        <title>The Genome Sequence of Parabacteroides goldsteinii DSM 19448.</title>
        <authorList>
            <consortium name="The Broad Institute Genomics Platform"/>
            <person name="Earl A."/>
            <person name="Ward D."/>
            <person name="Feldgarden M."/>
            <person name="Gevers D."/>
            <person name="Martens E."/>
            <person name="Sakamoto M."/>
            <person name="Benno Y."/>
            <person name="Song Y."/>
            <person name="Liu C."/>
            <person name="Lee J."/>
            <person name="Bolanos M."/>
            <person name="Vaisanen M.L."/>
            <person name="Finegold S.M."/>
            <person name="Walker B."/>
            <person name="Young S."/>
            <person name="Zeng Q."/>
            <person name="Gargeya S."/>
            <person name="Fitzgerald M."/>
            <person name="Haas B."/>
            <person name="Abouelleil A."/>
            <person name="Allen A.W."/>
            <person name="Alvarado L."/>
            <person name="Arachchi H.M."/>
            <person name="Berlin A.M."/>
            <person name="Chapman S.B."/>
            <person name="Gainer-Dewar J."/>
            <person name="Goldberg J."/>
            <person name="Griggs A."/>
            <person name="Gujja S."/>
            <person name="Hansen M."/>
            <person name="Howarth C."/>
            <person name="Imamovic A."/>
            <person name="Ireland A."/>
            <person name="Larimer J."/>
            <person name="McCowan C."/>
            <person name="Murphy C."/>
            <person name="Pearson M."/>
            <person name="Poon T.W."/>
            <person name="Priest M."/>
            <person name="Roberts A."/>
            <person name="Saif S."/>
            <person name="Shea T."/>
            <person name="Sisk P."/>
            <person name="Sykes S."/>
            <person name="Wortman J."/>
            <person name="Nusbaum C."/>
            <person name="Birren B."/>
        </authorList>
    </citation>
    <scope>NUCLEOTIDE SEQUENCE [LARGE SCALE GENOMIC DNA]</scope>
    <source>
        <strain evidence="4 5">DSM 19448</strain>
    </source>
</reference>
<evidence type="ECO:0000256" key="1">
    <source>
        <dbReference type="ARBA" id="ARBA00022679"/>
    </source>
</evidence>
<dbReference type="HOGENOM" id="CLU_065902_2_1_10"/>
<dbReference type="Gene3D" id="3.40.1190.20">
    <property type="match status" value="1"/>
</dbReference>
<feature type="domain" description="Carbohydrate kinase PfkB" evidence="3">
    <location>
        <begin position="4"/>
        <end position="276"/>
    </location>
</feature>
<keyword evidence="2" id="KW-0418">Kinase</keyword>
<dbReference type="EMBL" id="AQHV01000011">
    <property type="protein sequence ID" value="KKB56210.1"/>
    <property type="molecule type" value="Genomic_DNA"/>
</dbReference>
<accession>A0A0F5JFA4</accession>
<dbReference type="Pfam" id="PF00294">
    <property type="entry name" value="PfkB"/>
    <property type="match status" value="1"/>
</dbReference>
<dbReference type="GO" id="GO:0016301">
    <property type="term" value="F:kinase activity"/>
    <property type="evidence" value="ECO:0007669"/>
    <property type="project" value="UniProtKB-KW"/>
</dbReference>
<name>A0A0F5JFA4_9BACT</name>
<proteinExistence type="predicted"/>
<dbReference type="AlphaFoldDB" id="A0A0F5JFA4"/>
<dbReference type="InterPro" id="IPR029056">
    <property type="entry name" value="Ribokinase-like"/>
</dbReference>
<gene>
    <name evidence="4" type="ORF">HMPREF1535_02184</name>
</gene>
<dbReference type="PANTHER" id="PTHR10584:SF166">
    <property type="entry name" value="RIBOKINASE"/>
    <property type="match status" value="1"/>
</dbReference>
<dbReference type="Proteomes" id="UP000033047">
    <property type="component" value="Unassembled WGS sequence"/>
</dbReference>
<dbReference type="PANTHER" id="PTHR10584">
    <property type="entry name" value="SUGAR KINASE"/>
    <property type="match status" value="1"/>
</dbReference>
<organism evidence="4 5">
    <name type="scientific">Parabacteroides goldsteinii DSM 19448 = WAL 12034</name>
    <dbReference type="NCBI Taxonomy" id="927665"/>
    <lineage>
        <taxon>Bacteria</taxon>
        <taxon>Pseudomonadati</taxon>
        <taxon>Bacteroidota</taxon>
        <taxon>Bacteroidia</taxon>
        <taxon>Bacteroidales</taxon>
        <taxon>Tannerellaceae</taxon>
        <taxon>Parabacteroides</taxon>
    </lineage>
</organism>
<dbReference type="InterPro" id="IPR011611">
    <property type="entry name" value="PfkB_dom"/>
</dbReference>
<keyword evidence="1" id="KW-0808">Transferase</keyword>
<evidence type="ECO:0000259" key="3">
    <source>
        <dbReference type="Pfam" id="PF00294"/>
    </source>
</evidence>
<dbReference type="STRING" id="927665.HMPREF1535_02184"/>
<comment type="caution">
    <text evidence="4">The sequence shown here is derived from an EMBL/GenBank/DDBJ whole genome shotgun (WGS) entry which is preliminary data.</text>
</comment>
<dbReference type="SUPFAM" id="SSF53613">
    <property type="entry name" value="Ribokinase-like"/>
    <property type="match status" value="1"/>
</dbReference>